<dbReference type="EMBL" id="AMGM01000027">
    <property type="protein sequence ID" value="EKB49338.1"/>
    <property type="molecule type" value="Genomic_DNA"/>
</dbReference>
<dbReference type="SUPFAM" id="SSF50939">
    <property type="entry name" value="Sialidases"/>
    <property type="match status" value="1"/>
</dbReference>
<evidence type="ECO:0000256" key="3">
    <source>
        <dbReference type="SAM" id="SignalP"/>
    </source>
</evidence>
<keyword evidence="1" id="KW-0602">Photosynthesis</keyword>
<evidence type="ECO:0000313" key="6">
    <source>
        <dbReference type="Proteomes" id="UP000004478"/>
    </source>
</evidence>
<dbReference type="GO" id="GO:0009523">
    <property type="term" value="C:photosystem II"/>
    <property type="evidence" value="ECO:0007669"/>
    <property type="project" value="UniProtKB-KW"/>
</dbReference>
<evidence type="ECO:0000256" key="2">
    <source>
        <dbReference type="ARBA" id="ARBA00023276"/>
    </source>
</evidence>
<evidence type="ECO:0000259" key="4">
    <source>
        <dbReference type="Pfam" id="PF14870"/>
    </source>
</evidence>
<keyword evidence="3" id="KW-0732">Signal</keyword>
<dbReference type="InterPro" id="IPR015943">
    <property type="entry name" value="WD40/YVTN_repeat-like_dom_sf"/>
</dbReference>
<dbReference type="PROSITE" id="PS51257">
    <property type="entry name" value="PROKAR_LIPOPROTEIN"/>
    <property type="match status" value="1"/>
</dbReference>
<keyword evidence="2" id="KW-0604">Photosystem II</keyword>
<reference evidence="5 6" key="1">
    <citation type="journal article" date="2012" name="J. Bacteriol.">
        <title>Draft Genome Sequence of Cecembia lonarensis Strain LW9T, Isolated from Lonar Lake, a Haloalkaline Lake in India.</title>
        <authorList>
            <person name="Shivaji S."/>
            <person name="Ara S."/>
            <person name="Singh A."/>
            <person name="Pinnaka A.K."/>
        </authorList>
    </citation>
    <scope>NUCLEOTIDE SEQUENCE [LARGE SCALE GENOMIC DNA]</scope>
    <source>
        <strain evidence="5 6">LW9</strain>
    </source>
</reference>
<accession>K1LGE9</accession>
<dbReference type="RefSeq" id="WP_009185028.1">
    <property type="nucleotide sequence ID" value="NZ_AMGM01000027.1"/>
</dbReference>
<dbReference type="Proteomes" id="UP000004478">
    <property type="component" value="Unassembled WGS sequence"/>
</dbReference>
<dbReference type="InterPro" id="IPR036278">
    <property type="entry name" value="Sialidase_sf"/>
</dbReference>
<dbReference type="Pfam" id="PF14870">
    <property type="entry name" value="PSII_BNR"/>
    <property type="match status" value="1"/>
</dbReference>
<dbReference type="AlphaFoldDB" id="K1LGE9"/>
<protein>
    <submittedName>
        <fullName evidence="5">Ycf48-like protein</fullName>
    </submittedName>
</protein>
<feature type="chain" id="PRO_5003847578" evidence="3">
    <location>
        <begin position="20"/>
        <end position="345"/>
    </location>
</feature>
<evidence type="ECO:0000256" key="1">
    <source>
        <dbReference type="ARBA" id="ARBA00022531"/>
    </source>
</evidence>
<evidence type="ECO:0000313" key="5">
    <source>
        <dbReference type="EMBL" id="EKB49338.1"/>
    </source>
</evidence>
<dbReference type="OrthoDB" id="9813892at2"/>
<dbReference type="InterPro" id="IPR028203">
    <property type="entry name" value="PSII_CF48-like_dom"/>
</dbReference>
<name>K1LGE9_CECL9</name>
<feature type="domain" description="Photosynthesis system II assembly factor Ycf48/Hcf136-like" evidence="4">
    <location>
        <begin position="32"/>
        <end position="122"/>
    </location>
</feature>
<comment type="caution">
    <text evidence="5">The sequence shown here is derived from an EMBL/GenBank/DDBJ whole genome shotgun (WGS) entry which is preliminary data.</text>
</comment>
<dbReference type="GO" id="GO:0015979">
    <property type="term" value="P:photosynthesis"/>
    <property type="evidence" value="ECO:0007669"/>
    <property type="project" value="UniProtKB-KW"/>
</dbReference>
<keyword evidence="6" id="KW-1185">Reference proteome</keyword>
<dbReference type="PANTHER" id="PTHR47199:SF2">
    <property type="entry name" value="PHOTOSYSTEM II STABILITY_ASSEMBLY FACTOR HCF136, CHLOROPLASTIC"/>
    <property type="match status" value="1"/>
</dbReference>
<dbReference type="PANTHER" id="PTHR47199">
    <property type="entry name" value="PHOTOSYSTEM II STABILITY/ASSEMBLY FACTOR HCF136, CHLOROPLASTIC"/>
    <property type="match status" value="1"/>
</dbReference>
<dbReference type="Gene3D" id="2.130.10.10">
    <property type="entry name" value="YVTN repeat-like/Quinoprotein amine dehydrogenase"/>
    <property type="match status" value="2"/>
</dbReference>
<feature type="signal peptide" evidence="3">
    <location>
        <begin position="1"/>
        <end position="19"/>
    </location>
</feature>
<sequence>MKFPTFISLCLSLLVFSCAFEKKSLEEPYPLGWELMETPTQASLRGLSPLTSEIIWASGSQGTWLRTLDGGKSWDHGIIDGLDSVDFRDIEAFDAASAVAISAGQPAVIYRTENGGKDWKKVFQGEEEDFFDGMVFYKERGYVIGDEVGGKWKVLLSRDFGKSWEVLASSPMAAPESGSFAASGSTILAHGDHIWFASGGLISSVFHSADRGMHWTEIPTPILQGESSQGIFSLTRVDQNILFGVGGDFLQPDLAYNNAIISTQLGYAWTLATGNFPSGYRSGVTYFPLQHWLIAVGPNGSDFSKNTGMDWEKFSNESLHAVFVDQAQSSVWASGPEGKIARLLY</sequence>
<organism evidence="5 6">
    <name type="scientific">Cecembia lonarensis (strain CCUG 58316 / KCTC 22772 / LW9)</name>
    <dbReference type="NCBI Taxonomy" id="1225176"/>
    <lineage>
        <taxon>Bacteria</taxon>
        <taxon>Pseudomonadati</taxon>
        <taxon>Bacteroidota</taxon>
        <taxon>Cytophagia</taxon>
        <taxon>Cytophagales</taxon>
        <taxon>Cyclobacteriaceae</taxon>
        <taxon>Cecembia</taxon>
    </lineage>
</organism>
<proteinExistence type="predicted"/>
<gene>
    <name evidence="5" type="ORF">B879_01998</name>
</gene>